<keyword evidence="1" id="KW-0472">Membrane</keyword>
<feature type="transmembrane region" description="Helical" evidence="1">
    <location>
        <begin position="114"/>
        <end position="133"/>
    </location>
</feature>
<dbReference type="AlphaFoldDB" id="A0A255FY54"/>
<gene>
    <name evidence="2" type="ORF">CGZ94_19020</name>
</gene>
<keyword evidence="1" id="KW-1133">Transmembrane helix</keyword>
<dbReference type="Proteomes" id="UP000215896">
    <property type="component" value="Unassembled WGS sequence"/>
</dbReference>
<organism evidence="2 3">
    <name type="scientific">Enemella evansiae</name>
    <dbReference type="NCBI Taxonomy" id="2016499"/>
    <lineage>
        <taxon>Bacteria</taxon>
        <taxon>Bacillati</taxon>
        <taxon>Actinomycetota</taxon>
        <taxon>Actinomycetes</taxon>
        <taxon>Propionibacteriales</taxon>
        <taxon>Propionibacteriaceae</taxon>
        <taxon>Enemella</taxon>
    </lineage>
</organism>
<accession>A0A255FY54</accession>
<keyword evidence="3" id="KW-1185">Reference proteome</keyword>
<feature type="transmembrane region" description="Helical" evidence="1">
    <location>
        <begin position="89"/>
        <end position="108"/>
    </location>
</feature>
<comment type="caution">
    <text evidence="2">The sequence shown here is derived from an EMBL/GenBank/DDBJ whole genome shotgun (WGS) entry which is preliminary data.</text>
</comment>
<feature type="transmembrane region" description="Helical" evidence="1">
    <location>
        <begin position="56"/>
        <end position="77"/>
    </location>
</feature>
<evidence type="ECO:0008006" key="4">
    <source>
        <dbReference type="Google" id="ProtNLM"/>
    </source>
</evidence>
<evidence type="ECO:0000313" key="2">
    <source>
        <dbReference type="EMBL" id="OYO08620.1"/>
    </source>
</evidence>
<evidence type="ECO:0000313" key="3">
    <source>
        <dbReference type="Proteomes" id="UP000215896"/>
    </source>
</evidence>
<evidence type="ECO:0000256" key="1">
    <source>
        <dbReference type="SAM" id="Phobius"/>
    </source>
</evidence>
<dbReference type="EMBL" id="NMVO01000018">
    <property type="protein sequence ID" value="OYO08620.1"/>
    <property type="molecule type" value="Genomic_DNA"/>
</dbReference>
<protein>
    <recommendedName>
        <fullName evidence="4">Transmembrane protein</fullName>
    </recommendedName>
</protein>
<proteinExistence type="predicted"/>
<feature type="transmembrane region" description="Helical" evidence="1">
    <location>
        <begin position="31"/>
        <end position="50"/>
    </location>
</feature>
<reference evidence="2 3" key="1">
    <citation type="submission" date="2017-07" db="EMBL/GenBank/DDBJ databases">
        <title>Draft whole genome sequences of clinical Proprionibacteriaceae strains.</title>
        <authorList>
            <person name="Bernier A.-M."/>
            <person name="Bernard K."/>
            <person name="Domingo M.-C."/>
        </authorList>
    </citation>
    <scope>NUCLEOTIDE SEQUENCE [LARGE SCALE GENOMIC DNA]</scope>
    <source>
        <strain evidence="2 3">NML 030167</strain>
    </source>
</reference>
<keyword evidence="1" id="KW-0812">Transmembrane</keyword>
<sequence>MYPASQALNDITASRQAVADRLITPRWYHPVLALGIAGFILGVGLLPVPWSVLPSLLLAILCGWLIGAYSRLTGIWVRPTMGQWSGRLWIMHSVILVACVLPAILAMSRLVQPPIWLLIAAAVVAAGATMIIGPRIDAAMRAELRAGVARSRR</sequence>
<name>A0A255FY54_9ACTN</name>